<dbReference type="InterPro" id="IPR003782">
    <property type="entry name" value="SCO1/SenC"/>
</dbReference>
<keyword evidence="7" id="KW-0676">Redox-active center</keyword>
<evidence type="ECO:0000256" key="7">
    <source>
        <dbReference type="ARBA" id="ARBA00023284"/>
    </source>
</evidence>
<keyword evidence="4" id="KW-0735">Signal-anchor</keyword>
<evidence type="ECO:0000256" key="1">
    <source>
        <dbReference type="ARBA" id="ARBA00004196"/>
    </source>
</evidence>
<comment type="caution">
    <text evidence="10">The sequence shown here is derived from an EMBL/GenBank/DDBJ whole genome shotgun (WGS) entry which is preliminary data.</text>
</comment>
<protein>
    <submittedName>
        <fullName evidence="10">Redoxin domain-containing protein</fullName>
    </submittedName>
</protein>
<evidence type="ECO:0000313" key="10">
    <source>
        <dbReference type="EMBL" id="NGN85277.1"/>
    </source>
</evidence>
<sequence length="406" mass="41512">MPETPTPDPTPIPRGRALLWGGAGTLLLMAVVVVLLASGMVPSTRGNPAAQGSTAVEPGINAAASTLLQLDPQSAPQLTAPALSLTDQAGRHVTLAQFRGKSVVLSFNDDKCEDLCTLLAQDVVAANKDLGANAKDVVFLSINANPYYPSPSAVKEWTDSHGLAGDTNWVFGTGSPKQLAADAAAYGVPIELDPKTKSVVHGTEIFYIDPAGKEAALGQFGTASANTELYAHAMAQAAVDLLPNAASIHVAGPSPAATASQAGASINAAAPAITLPRLSHPNSTTSLGAFKGKVTVVNFWASTCTACVAEMPAIEQAHKNLGKSTNFVGIDVADNPRDAAAFAARYGTTYPLLSDPAGTASGAYQIPGLPFTAVIGPDGTMLVRHPGAMTAEQLEYVLHSLAQGGS</sequence>
<dbReference type="InterPro" id="IPR017937">
    <property type="entry name" value="Thioredoxin_CS"/>
</dbReference>
<dbReference type="SUPFAM" id="SSF52833">
    <property type="entry name" value="Thioredoxin-like"/>
    <property type="match status" value="2"/>
</dbReference>
<evidence type="ECO:0000256" key="6">
    <source>
        <dbReference type="ARBA" id="ARBA00023157"/>
    </source>
</evidence>
<keyword evidence="8" id="KW-0812">Transmembrane</keyword>
<dbReference type="Pfam" id="PF00578">
    <property type="entry name" value="AhpC-TSA"/>
    <property type="match status" value="1"/>
</dbReference>
<dbReference type="Proteomes" id="UP000479226">
    <property type="component" value="Unassembled WGS sequence"/>
</dbReference>
<comment type="similarity">
    <text evidence="2">Belongs to the SCO1/2 family.</text>
</comment>
<keyword evidence="8" id="KW-0472">Membrane</keyword>
<dbReference type="PANTHER" id="PTHR42852:SF6">
    <property type="entry name" value="THIOL:DISULFIDE INTERCHANGE PROTEIN DSBE"/>
    <property type="match status" value="1"/>
</dbReference>
<dbReference type="InterPro" id="IPR050553">
    <property type="entry name" value="Thioredoxin_ResA/DsbE_sf"/>
</dbReference>
<dbReference type="PANTHER" id="PTHR42852">
    <property type="entry name" value="THIOL:DISULFIDE INTERCHANGE PROTEIN DSBE"/>
    <property type="match status" value="1"/>
</dbReference>
<keyword evidence="8" id="KW-1133">Transmembrane helix</keyword>
<dbReference type="EMBL" id="JAAKZI010000043">
    <property type="protein sequence ID" value="NGN85277.1"/>
    <property type="molecule type" value="Genomic_DNA"/>
</dbReference>
<feature type="transmembrane region" description="Helical" evidence="8">
    <location>
        <begin position="17"/>
        <end position="37"/>
    </location>
</feature>
<evidence type="ECO:0000256" key="5">
    <source>
        <dbReference type="ARBA" id="ARBA00023008"/>
    </source>
</evidence>
<evidence type="ECO:0000256" key="2">
    <source>
        <dbReference type="ARBA" id="ARBA00010996"/>
    </source>
</evidence>
<evidence type="ECO:0000313" key="11">
    <source>
        <dbReference type="Proteomes" id="UP000479226"/>
    </source>
</evidence>
<proteinExistence type="inferred from homology"/>
<evidence type="ECO:0000256" key="4">
    <source>
        <dbReference type="ARBA" id="ARBA00022968"/>
    </source>
</evidence>
<dbReference type="CDD" id="cd02966">
    <property type="entry name" value="TlpA_like_family"/>
    <property type="match status" value="1"/>
</dbReference>
<name>A0ABX0DM40_9MICC</name>
<keyword evidence="3" id="KW-0201">Cytochrome c-type biogenesis</keyword>
<dbReference type="InterPro" id="IPR013766">
    <property type="entry name" value="Thioredoxin_domain"/>
</dbReference>
<keyword evidence="5" id="KW-0186">Copper</keyword>
<dbReference type="InterPro" id="IPR036249">
    <property type="entry name" value="Thioredoxin-like_sf"/>
</dbReference>
<dbReference type="Gene3D" id="3.40.30.10">
    <property type="entry name" value="Glutaredoxin"/>
    <property type="match status" value="2"/>
</dbReference>
<keyword evidence="11" id="KW-1185">Reference proteome</keyword>
<keyword evidence="6" id="KW-1015">Disulfide bond</keyword>
<feature type="domain" description="Thioredoxin" evidence="9">
    <location>
        <begin position="74"/>
        <end position="239"/>
    </location>
</feature>
<dbReference type="PROSITE" id="PS00194">
    <property type="entry name" value="THIOREDOXIN_1"/>
    <property type="match status" value="1"/>
</dbReference>
<feature type="domain" description="Thioredoxin" evidence="9">
    <location>
        <begin position="264"/>
        <end position="403"/>
    </location>
</feature>
<dbReference type="Pfam" id="PF02630">
    <property type="entry name" value="SCO1-SenC"/>
    <property type="match status" value="1"/>
</dbReference>
<dbReference type="CDD" id="cd02968">
    <property type="entry name" value="SCO"/>
    <property type="match status" value="1"/>
</dbReference>
<gene>
    <name evidence="10" type="ORF">G6N77_17680</name>
</gene>
<dbReference type="InterPro" id="IPR000866">
    <property type="entry name" value="AhpC/TSA"/>
</dbReference>
<evidence type="ECO:0000256" key="3">
    <source>
        <dbReference type="ARBA" id="ARBA00022748"/>
    </source>
</evidence>
<comment type="subcellular location">
    <subcellularLocation>
        <location evidence="1">Cell envelope</location>
    </subcellularLocation>
</comment>
<evidence type="ECO:0000259" key="9">
    <source>
        <dbReference type="PROSITE" id="PS51352"/>
    </source>
</evidence>
<organism evidence="10 11">
    <name type="scientific">Arthrobacter silviterrae</name>
    <dbReference type="NCBI Taxonomy" id="2026658"/>
    <lineage>
        <taxon>Bacteria</taxon>
        <taxon>Bacillati</taxon>
        <taxon>Actinomycetota</taxon>
        <taxon>Actinomycetes</taxon>
        <taxon>Micrococcales</taxon>
        <taxon>Micrococcaceae</taxon>
        <taxon>Arthrobacter</taxon>
    </lineage>
</organism>
<accession>A0ABX0DM40</accession>
<dbReference type="PROSITE" id="PS51352">
    <property type="entry name" value="THIOREDOXIN_2"/>
    <property type="match status" value="2"/>
</dbReference>
<reference evidence="10 11" key="1">
    <citation type="submission" date="2020-02" db="EMBL/GenBank/DDBJ databases">
        <title>Genome sequence of the type strain DSM 27180 of Arthrobacter silviterrae.</title>
        <authorList>
            <person name="Gao J."/>
            <person name="Sun J."/>
        </authorList>
    </citation>
    <scope>NUCLEOTIDE SEQUENCE [LARGE SCALE GENOMIC DNA]</scope>
    <source>
        <strain evidence="10 11">DSM 27180</strain>
    </source>
</reference>
<evidence type="ECO:0000256" key="8">
    <source>
        <dbReference type="SAM" id="Phobius"/>
    </source>
</evidence>
<dbReference type="RefSeq" id="WP_165183489.1">
    <property type="nucleotide sequence ID" value="NZ_JAAKZI010000043.1"/>
</dbReference>